<dbReference type="EMBL" id="LSSN01001660">
    <property type="protein sequence ID" value="OMJ18774.1"/>
    <property type="molecule type" value="Genomic_DNA"/>
</dbReference>
<sequence length="823" mass="87691">MLFNKLKVFSYILGLAGLSTLNANVIHNQFIKKRDFQGIKPFILGGTDAEFENHSSIASLMSTLRPDYLCTGSLIAPNAVITAAHCIYHTDTVDEKNWPTLIVGLGSTQKVPENKNQYKVKHVYVNPGFNDLAILILEECVSPDIAVPIEIAGANSALDDEFYATGFGSVSPIVIQYSNLQELLVTSTNDDPTFCPYYFRNEGEVGKTVLCIDQSSDSGSCFGDSGSPLLTLDYKKLVAVESSIVSDGKGTCTVDGTFSSYIILAGYLDWINLYVPCNGPNCKLDVCSQTSSSSSIASSSSSIASSSSSSVSISSSSESQSKECEFPLTDVTDLPSSGSPAAPIYDENQRKKIPCVSINFDISFNVDSSADSYFIVTDNDGIDVNDSIVARAGLSSGIYELGDNKVTSSTKYDPNTKVNIRLVSDDIGVIMYINGQIIVRIDAGDYGYPSNFNNTTKYIYYGTSKAGTDITDILVVCKKIGDVCDININSVTSTSELTTTSASISSPDSSSTSIETGECNLSTKFNDITIDSSLKNDNYDLSNPLSLPCPGEEFVVSYTAKADYDLDIVFTSSEGYYSALTVFEIFLNVQSGDKYSYSAGVRRQNSVTKRRINEATKLSKRMYVNNGFIISFKATTLKVAQFYLAPYKGIAEFSDIYAVCKNRFVECESTLTSTSELSSSVTITSTSVTDSSTSVSETSPSVTESSTSVSETSPSVTESSTSVSETSPSDTESSTSVSESSPSVTESSTSVSETSPSGTESSTSVSETSPSVTESSTSVSETSPSVTESSTSVSETSPSVTESSTSVSETSPSDTESSTSVSE</sequence>
<accession>A0A1R1XVX5</accession>
<proteinExistence type="inferred from homology"/>
<dbReference type="InterPro" id="IPR043504">
    <property type="entry name" value="Peptidase_S1_PA_chymotrypsin"/>
</dbReference>
<keyword evidence="3" id="KW-0378">Hydrolase</keyword>
<protein>
    <recommendedName>
        <fullName evidence="5">Peptidase S1 domain-containing protein</fullName>
    </recommendedName>
</protein>
<dbReference type="PANTHER" id="PTHR24276">
    <property type="entry name" value="POLYSERASE-RELATED"/>
    <property type="match status" value="1"/>
</dbReference>
<name>A0A1R1XVX5_9FUNG</name>
<dbReference type="OrthoDB" id="6380398at2759"/>
<evidence type="ECO:0000256" key="2">
    <source>
        <dbReference type="ARBA" id="ARBA00023157"/>
    </source>
</evidence>
<comment type="caution">
    <text evidence="6">The sequence shown here is derived from an EMBL/GenBank/DDBJ whole genome shotgun (WGS) entry which is preliminary data.</text>
</comment>
<dbReference type="AlphaFoldDB" id="A0A1R1XVX5"/>
<feature type="region of interest" description="Disordered" evidence="4">
    <location>
        <begin position="678"/>
        <end position="823"/>
    </location>
</feature>
<evidence type="ECO:0000313" key="7">
    <source>
        <dbReference type="Proteomes" id="UP000187283"/>
    </source>
</evidence>
<dbReference type="PRINTS" id="PR00722">
    <property type="entry name" value="CHYMOTRYPSIN"/>
</dbReference>
<dbReference type="Proteomes" id="UP000187283">
    <property type="component" value="Unassembled WGS sequence"/>
</dbReference>
<comment type="similarity">
    <text evidence="1">Belongs to the peptidase S1 family.</text>
</comment>
<dbReference type="InterPro" id="IPR033116">
    <property type="entry name" value="TRYPSIN_SER"/>
</dbReference>
<evidence type="ECO:0000256" key="1">
    <source>
        <dbReference type="ARBA" id="ARBA00007664"/>
    </source>
</evidence>
<dbReference type="STRING" id="133412.A0A1R1XVX5"/>
<organism evidence="6 7">
    <name type="scientific">Smittium culicis</name>
    <dbReference type="NCBI Taxonomy" id="133412"/>
    <lineage>
        <taxon>Eukaryota</taxon>
        <taxon>Fungi</taxon>
        <taxon>Fungi incertae sedis</taxon>
        <taxon>Zoopagomycota</taxon>
        <taxon>Kickxellomycotina</taxon>
        <taxon>Harpellomycetes</taxon>
        <taxon>Harpellales</taxon>
        <taxon>Legeriomycetaceae</taxon>
        <taxon>Smittium</taxon>
    </lineage>
</organism>
<dbReference type="PROSITE" id="PS50240">
    <property type="entry name" value="TRYPSIN_DOM"/>
    <property type="match status" value="1"/>
</dbReference>
<evidence type="ECO:0000256" key="3">
    <source>
        <dbReference type="RuleBase" id="RU363034"/>
    </source>
</evidence>
<feature type="domain" description="Peptidase S1" evidence="5">
    <location>
        <begin position="43"/>
        <end position="276"/>
    </location>
</feature>
<dbReference type="Gene3D" id="2.40.10.10">
    <property type="entry name" value="Trypsin-like serine proteases"/>
    <property type="match status" value="1"/>
</dbReference>
<dbReference type="InterPro" id="IPR009003">
    <property type="entry name" value="Peptidase_S1_PA"/>
</dbReference>
<dbReference type="PROSITE" id="PS00135">
    <property type="entry name" value="TRYPSIN_SER"/>
    <property type="match status" value="1"/>
</dbReference>
<dbReference type="InterPro" id="IPR018114">
    <property type="entry name" value="TRYPSIN_HIS"/>
</dbReference>
<keyword evidence="3" id="KW-0645">Protease</keyword>
<dbReference type="InterPro" id="IPR001314">
    <property type="entry name" value="Peptidase_S1A"/>
</dbReference>
<dbReference type="GO" id="GO:0004252">
    <property type="term" value="F:serine-type endopeptidase activity"/>
    <property type="evidence" value="ECO:0007669"/>
    <property type="project" value="InterPro"/>
</dbReference>
<evidence type="ECO:0000259" key="5">
    <source>
        <dbReference type="PROSITE" id="PS50240"/>
    </source>
</evidence>
<gene>
    <name evidence="6" type="ORF">AYI70_g5151</name>
</gene>
<dbReference type="SMART" id="SM00020">
    <property type="entry name" value="Tryp_SPc"/>
    <property type="match status" value="1"/>
</dbReference>
<dbReference type="Pfam" id="PF00089">
    <property type="entry name" value="Trypsin"/>
    <property type="match status" value="1"/>
</dbReference>
<dbReference type="PROSITE" id="PS00134">
    <property type="entry name" value="TRYPSIN_HIS"/>
    <property type="match status" value="1"/>
</dbReference>
<keyword evidence="7" id="KW-1185">Reference proteome</keyword>
<dbReference type="PANTHER" id="PTHR24276:SF98">
    <property type="entry name" value="FI18310P1-RELATED"/>
    <property type="match status" value="1"/>
</dbReference>
<dbReference type="SUPFAM" id="SSF50494">
    <property type="entry name" value="Trypsin-like serine proteases"/>
    <property type="match status" value="1"/>
</dbReference>
<dbReference type="GO" id="GO:0006508">
    <property type="term" value="P:proteolysis"/>
    <property type="evidence" value="ECO:0007669"/>
    <property type="project" value="UniProtKB-KW"/>
</dbReference>
<reference evidence="6 7" key="1">
    <citation type="submission" date="2017-01" db="EMBL/GenBank/DDBJ databases">
        <authorList>
            <person name="Mah S.A."/>
            <person name="Swanson W.J."/>
            <person name="Moy G.W."/>
            <person name="Vacquier V.D."/>
        </authorList>
    </citation>
    <scope>NUCLEOTIDE SEQUENCE [LARGE SCALE GENOMIC DNA]</scope>
    <source>
        <strain evidence="6 7">GSMNP</strain>
    </source>
</reference>
<evidence type="ECO:0000313" key="6">
    <source>
        <dbReference type="EMBL" id="OMJ18774.1"/>
    </source>
</evidence>
<evidence type="ECO:0000256" key="4">
    <source>
        <dbReference type="SAM" id="MobiDB-lite"/>
    </source>
</evidence>
<keyword evidence="3" id="KW-0720">Serine protease</keyword>
<keyword evidence="2" id="KW-1015">Disulfide bond</keyword>
<feature type="non-terminal residue" evidence="6">
    <location>
        <position position="823"/>
    </location>
</feature>
<dbReference type="InterPro" id="IPR050430">
    <property type="entry name" value="Peptidase_S1"/>
</dbReference>
<dbReference type="InterPro" id="IPR001254">
    <property type="entry name" value="Trypsin_dom"/>
</dbReference>